<dbReference type="InterPro" id="IPR036868">
    <property type="entry name" value="TusA-like_sf"/>
</dbReference>
<evidence type="ECO:0000313" key="3">
    <source>
        <dbReference type="EMBL" id="RLJ69841.1"/>
    </source>
</evidence>
<dbReference type="RefSeq" id="WP_121008729.1">
    <property type="nucleotide sequence ID" value="NZ_RCCJ01000001.1"/>
</dbReference>
<dbReference type="Proteomes" id="UP000267841">
    <property type="component" value="Unassembled WGS sequence"/>
</dbReference>
<dbReference type="GO" id="GO:0016740">
    <property type="term" value="F:transferase activity"/>
    <property type="evidence" value="ECO:0007669"/>
    <property type="project" value="UniProtKB-KW"/>
</dbReference>
<comment type="caution">
    <text evidence="3">The sequence shown here is derived from an EMBL/GenBank/DDBJ whole genome shotgun (WGS) entry which is preliminary data.</text>
</comment>
<dbReference type="AlphaFoldDB" id="A0A497XNK5"/>
<proteinExistence type="inferred from homology"/>
<organism evidence="3 4">
    <name type="scientific">Hydrogenivirga caldilitoris</name>
    <dbReference type="NCBI Taxonomy" id="246264"/>
    <lineage>
        <taxon>Bacteria</taxon>
        <taxon>Pseudomonadati</taxon>
        <taxon>Aquificota</taxon>
        <taxon>Aquificia</taxon>
        <taxon>Aquificales</taxon>
        <taxon>Aquificaceae</taxon>
        <taxon>Hydrogenivirga</taxon>
    </lineage>
</organism>
<accession>A0A497XNK5</accession>
<dbReference type="InterPro" id="IPR021778">
    <property type="entry name" value="Se/S_carrier-like"/>
</dbReference>
<protein>
    <submittedName>
        <fullName evidence="3">TusA-related sulfurtransferase</fullName>
    </submittedName>
</protein>
<dbReference type="OrthoDB" id="14621at2"/>
<dbReference type="SUPFAM" id="SSF64307">
    <property type="entry name" value="SirA-like"/>
    <property type="match status" value="1"/>
</dbReference>
<dbReference type="InterPro" id="IPR001455">
    <property type="entry name" value="TusA-like"/>
</dbReference>
<dbReference type="Pfam" id="PF01206">
    <property type="entry name" value="TusA"/>
    <property type="match status" value="1"/>
</dbReference>
<gene>
    <name evidence="3" type="ORF">BCF55_0098</name>
</gene>
<evidence type="ECO:0000256" key="1">
    <source>
        <dbReference type="ARBA" id="ARBA00008984"/>
    </source>
</evidence>
<reference evidence="3 4" key="1">
    <citation type="submission" date="2018-10" db="EMBL/GenBank/DDBJ databases">
        <title>Genomic Encyclopedia of Archaeal and Bacterial Type Strains, Phase II (KMG-II): from individual species to whole genera.</title>
        <authorList>
            <person name="Goeker M."/>
        </authorList>
    </citation>
    <scope>NUCLEOTIDE SEQUENCE [LARGE SCALE GENOMIC DNA]</scope>
    <source>
        <strain evidence="3 4">DSM 16510</strain>
    </source>
</reference>
<evidence type="ECO:0000259" key="2">
    <source>
        <dbReference type="PROSITE" id="PS01148"/>
    </source>
</evidence>
<feature type="domain" description="UPF0033" evidence="2">
    <location>
        <begin position="14"/>
        <end position="38"/>
    </location>
</feature>
<name>A0A497XNK5_9AQUI</name>
<dbReference type="PANTHER" id="PTHR33279:SF2">
    <property type="entry name" value="SULFUR CARRIER PROTEIN TUSA"/>
    <property type="match status" value="1"/>
</dbReference>
<evidence type="ECO:0000313" key="4">
    <source>
        <dbReference type="Proteomes" id="UP000267841"/>
    </source>
</evidence>
<keyword evidence="4" id="KW-1185">Reference proteome</keyword>
<dbReference type="EMBL" id="RCCJ01000001">
    <property type="protein sequence ID" value="RLJ69841.1"/>
    <property type="molecule type" value="Genomic_DNA"/>
</dbReference>
<dbReference type="PROSITE" id="PS01148">
    <property type="entry name" value="UPF0033"/>
    <property type="match status" value="1"/>
</dbReference>
<dbReference type="Pfam" id="PF11823">
    <property type="entry name" value="Se_S_carrier"/>
    <property type="match status" value="1"/>
</dbReference>
<keyword evidence="3" id="KW-0808">Transferase</keyword>
<sequence length="199" mass="22841">MATVKEKERYDRELNLEGLSCPVPIVMTSETVKKLKEGEILKVIATDPGFERDIWNWSKQTKNELIKVVKENGKTVAYVRKTSEGKEPSLGYWIRFHALGVKLHLRLWLLKLNPFVKKPDHFITFVAISEGTRAEKFLKGKYGSVLIPVPDEIDPRCGVVLAVSGEEKAKELYELLRKEGFGVEAIYRKKNGEYERTYP</sequence>
<dbReference type="PANTHER" id="PTHR33279">
    <property type="entry name" value="SULFUR CARRIER PROTEIN YEDF-RELATED"/>
    <property type="match status" value="1"/>
</dbReference>
<dbReference type="Gene3D" id="3.30.110.40">
    <property type="entry name" value="TusA-like domain"/>
    <property type="match status" value="1"/>
</dbReference>
<comment type="similarity">
    <text evidence="1">Belongs to the sulfur carrier protein TusA family.</text>
</comment>